<reference evidence="1 2" key="1">
    <citation type="submission" date="2018-01" db="EMBL/GenBank/DDBJ databases">
        <authorList>
            <person name="Clerissi C."/>
        </authorList>
    </citation>
    <scope>NUCLEOTIDE SEQUENCE [LARGE SCALE GENOMIC DNA]</scope>
    <source>
        <strain evidence="1">Cupriavidus taiwanensis STM 6160</strain>
        <plasmid evidence="2">ii</plasmid>
    </source>
</reference>
<sequence length="78" mass="8824">MVCTAWPRDRVASVGGAPFPQIPDTTIMTLFRIASDGALNADATGFLHVIEDKPSGRWLRRSRRQLWVRQRPLAELLH</sequence>
<proteinExistence type="predicted"/>
<dbReference type="AlphaFoldDB" id="A0A375HW88"/>
<evidence type="ECO:0000313" key="2">
    <source>
        <dbReference type="Proteomes" id="UP000255168"/>
    </source>
</evidence>
<evidence type="ECO:0000313" key="1">
    <source>
        <dbReference type="EMBL" id="SPD60997.1"/>
    </source>
</evidence>
<organism evidence="1 2">
    <name type="scientific">Cupriavidus neocaledonicus</name>
    <dbReference type="NCBI Taxonomy" id="1040979"/>
    <lineage>
        <taxon>Bacteria</taxon>
        <taxon>Pseudomonadati</taxon>
        <taxon>Pseudomonadota</taxon>
        <taxon>Betaproteobacteria</taxon>
        <taxon>Burkholderiales</taxon>
        <taxon>Burkholderiaceae</taxon>
        <taxon>Cupriavidus</taxon>
    </lineage>
</organism>
<name>A0A375HW88_9BURK</name>
<gene>
    <name evidence="1" type="ORF">CBM2607_MP21655</name>
</gene>
<accession>A0A375HW88</accession>
<geneLocation type="plasmid" evidence="2">
    <name>ii</name>
</geneLocation>
<dbReference type="Proteomes" id="UP000255168">
    <property type="component" value="Plasmid II"/>
</dbReference>
<dbReference type="EMBL" id="LT984807">
    <property type="protein sequence ID" value="SPD60997.1"/>
    <property type="molecule type" value="Genomic_DNA"/>
</dbReference>
<keyword evidence="1" id="KW-0614">Plasmid</keyword>
<protein>
    <submittedName>
        <fullName evidence="1">Uncharacterized protein</fullName>
    </submittedName>
</protein>